<dbReference type="Proteomes" id="UP000004968">
    <property type="component" value="Unassembled WGS sequence"/>
</dbReference>
<gene>
    <name evidence="2" type="ORF">CLOSTHATH_06665</name>
</gene>
<name>D3ASQ7_9FIRM</name>
<dbReference type="AlphaFoldDB" id="D3ASQ7"/>
<sequence length="40" mass="4939">MGKKDKEMLRMDSRKCQKQQEERARKQRFVLLPLWYGRGI</sequence>
<dbReference type="EMBL" id="ACIO01000819">
    <property type="protein sequence ID" value="EFC95143.1"/>
    <property type="molecule type" value="Genomic_DNA"/>
</dbReference>
<protein>
    <submittedName>
        <fullName evidence="2">Uncharacterized protein</fullName>
    </submittedName>
</protein>
<organism evidence="2 3">
    <name type="scientific">Hungatella hathewayi DSM 13479</name>
    <dbReference type="NCBI Taxonomy" id="566550"/>
    <lineage>
        <taxon>Bacteria</taxon>
        <taxon>Bacillati</taxon>
        <taxon>Bacillota</taxon>
        <taxon>Clostridia</taxon>
        <taxon>Lachnospirales</taxon>
        <taxon>Lachnospiraceae</taxon>
        <taxon>Hungatella</taxon>
    </lineage>
</organism>
<accession>D3ASQ7</accession>
<reference evidence="2 3" key="1">
    <citation type="submission" date="2010-01" db="EMBL/GenBank/DDBJ databases">
        <authorList>
            <person name="Weinstock G."/>
            <person name="Sodergren E."/>
            <person name="Clifton S."/>
            <person name="Fulton L."/>
            <person name="Fulton B."/>
            <person name="Courtney L."/>
            <person name="Fronick C."/>
            <person name="Harrison M."/>
            <person name="Strong C."/>
            <person name="Farmer C."/>
            <person name="Delahaunty K."/>
            <person name="Markovic C."/>
            <person name="Hall O."/>
            <person name="Minx P."/>
            <person name="Tomlinson C."/>
            <person name="Mitreva M."/>
            <person name="Nelson J."/>
            <person name="Hou S."/>
            <person name="Wollam A."/>
            <person name="Pepin K.H."/>
            <person name="Johnson M."/>
            <person name="Bhonagiri V."/>
            <person name="Nash W.E."/>
            <person name="Warren W."/>
            <person name="Chinwalla A."/>
            <person name="Mardis E.R."/>
            <person name="Wilson R.K."/>
        </authorList>
    </citation>
    <scope>NUCLEOTIDE SEQUENCE [LARGE SCALE GENOMIC DNA]</scope>
    <source>
        <strain evidence="2 3">DSM 13479</strain>
    </source>
</reference>
<proteinExistence type="predicted"/>
<feature type="region of interest" description="Disordered" evidence="1">
    <location>
        <begin position="1"/>
        <end position="22"/>
    </location>
</feature>
<comment type="caution">
    <text evidence="2">The sequence shown here is derived from an EMBL/GenBank/DDBJ whole genome shotgun (WGS) entry which is preliminary data.</text>
</comment>
<evidence type="ECO:0000313" key="2">
    <source>
        <dbReference type="EMBL" id="EFC95143.1"/>
    </source>
</evidence>
<evidence type="ECO:0000313" key="3">
    <source>
        <dbReference type="Proteomes" id="UP000004968"/>
    </source>
</evidence>
<evidence type="ECO:0000256" key="1">
    <source>
        <dbReference type="SAM" id="MobiDB-lite"/>
    </source>
</evidence>
<dbReference type="HOGENOM" id="CLU_3290819_0_0_9"/>